<feature type="region of interest" description="Disordered" evidence="1">
    <location>
        <begin position="124"/>
        <end position="144"/>
    </location>
</feature>
<gene>
    <name evidence="3" type="primary">LOC113592489</name>
</gene>
<reference evidence="3" key="1">
    <citation type="submission" date="2025-08" db="UniProtKB">
        <authorList>
            <consortium name="RefSeq"/>
        </authorList>
    </citation>
    <scope>IDENTIFICATION</scope>
    <source>
        <tissue evidence="3">Blood</tissue>
    </source>
</reference>
<dbReference type="Proteomes" id="UP001652583">
    <property type="component" value="Chromosome A3"/>
</dbReference>
<evidence type="ECO:0000256" key="1">
    <source>
        <dbReference type="SAM" id="MobiDB-lite"/>
    </source>
</evidence>
<sequence length="318" mass="33923">MAEAGEQKHFLLQCPRRKSKSAGQKEPPRFMCSVVRRFTATERCRSPRTCQAHRRSQNIFDHGPGSGSDRLSEEHPGDQLDASMSTMELPGGQLLTPMLSSGLWHVPPIGSAGHRSHLLRPSLHSSQKGALPGTHPTPPLQRIHHSSSCLPEIALNSMSLCSEHPHPATPPCPHRPAGLCLSSPVPPPKPSEAKCPSHGRLGPPPPPRSPPHNVGQAPNVGLCSQLDRTSTKHSGGFRITSLVLTPQTRPARLLLTPSLPPAISGGKGEALGLGARILALLGTPLTPYLQAGHCPSGPQFLYLLFSSHKLRSKATKAA</sequence>
<feature type="region of interest" description="Disordered" evidence="1">
    <location>
        <begin position="49"/>
        <end position="78"/>
    </location>
</feature>
<keyword evidence="2" id="KW-1185">Reference proteome</keyword>
<evidence type="ECO:0000313" key="2">
    <source>
        <dbReference type="Proteomes" id="UP001652583"/>
    </source>
</evidence>
<dbReference type="KEGG" id="aju:113592489"/>
<proteinExistence type="predicted"/>
<evidence type="ECO:0000313" key="3">
    <source>
        <dbReference type="RefSeq" id="XP_026889374.1"/>
    </source>
</evidence>
<protein>
    <submittedName>
        <fullName evidence="3">Uncharacterized protein LOC113592489 isoform X1</fullName>
    </submittedName>
</protein>
<name>A0A6J1X6V3_ACIJB</name>
<feature type="region of interest" description="Disordered" evidence="1">
    <location>
        <begin position="183"/>
        <end position="221"/>
    </location>
</feature>
<feature type="region of interest" description="Disordered" evidence="1">
    <location>
        <begin position="1"/>
        <end position="28"/>
    </location>
</feature>
<dbReference type="RefSeq" id="XP_026889374.1">
    <property type="nucleotide sequence ID" value="XM_027033573.2"/>
</dbReference>
<dbReference type="AlphaFoldDB" id="A0A6J1X6V3"/>
<dbReference type="GeneID" id="113592489"/>
<accession>A0A6J1X6V3</accession>
<organism evidence="2 3">
    <name type="scientific">Acinonyx jubatus</name>
    <name type="common">Cheetah</name>
    <dbReference type="NCBI Taxonomy" id="32536"/>
    <lineage>
        <taxon>Eukaryota</taxon>
        <taxon>Metazoa</taxon>
        <taxon>Chordata</taxon>
        <taxon>Craniata</taxon>
        <taxon>Vertebrata</taxon>
        <taxon>Euteleostomi</taxon>
        <taxon>Mammalia</taxon>
        <taxon>Eutheria</taxon>
        <taxon>Laurasiatheria</taxon>
        <taxon>Carnivora</taxon>
        <taxon>Feliformia</taxon>
        <taxon>Felidae</taxon>
        <taxon>Felinae</taxon>
        <taxon>Acinonyx</taxon>
    </lineage>
</organism>